<sequence length="158" mass="18883">MYYPLQTPMYVPIRGYSSYMMRTEELVINLILQSIAGERNDELFYQELLQLAPTDKEKEVITGIRDDERKHRQMFRNIYTQLTGMQPAVQEAMEPAEHVADYVSGIEDALMGELKAFEKYRTIYLNIRPEYRNMIFEIMTDEIKHASYYNWLYAKNRK</sequence>
<dbReference type="InterPro" id="IPR012347">
    <property type="entry name" value="Ferritin-like"/>
</dbReference>
<reference evidence="2 3" key="1">
    <citation type="journal article" date="2024" name="Int. J. Syst. Evol. Microbiol.">
        <title>Paenibacillus hexagrammi sp. nov., a novel bacterium isolated from the gut content of Hexagrammos agrammus.</title>
        <authorList>
            <person name="Jung H.K."/>
            <person name="Kim D.G."/>
            <person name="Zin H."/>
            <person name="Park J."/>
            <person name="Jung H."/>
            <person name="Kim Y.O."/>
            <person name="Kong H.J."/>
            <person name="Kim J.W."/>
            <person name="Kim Y.S."/>
        </authorList>
    </citation>
    <scope>NUCLEOTIDE SEQUENCE [LARGE SCALE GENOMIC DNA]</scope>
    <source>
        <strain evidence="2 3">YPD9-1</strain>
    </source>
</reference>
<dbReference type="RefSeq" id="WP_235120255.1">
    <property type="nucleotide sequence ID" value="NZ_CP090978.1"/>
</dbReference>
<protein>
    <submittedName>
        <fullName evidence="2">Ferritin-like domain-containing protein</fullName>
    </submittedName>
</protein>
<keyword evidence="3" id="KW-1185">Reference proteome</keyword>
<organism evidence="2 3">
    <name type="scientific">Paenibacillus hexagrammi</name>
    <dbReference type="NCBI Taxonomy" id="2908839"/>
    <lineage>
        <taxon>Bacteria</taxon>
        <taxon>Bacillati</taxon>
        <taxon>Bacillota</taxon>
        <taxon>Bacilli</taxon>
        <taxon>Bacillales</taxon>
        <taxon>Paenibacillaceae</taxon>
        <taxon>Paenibacillus</taxon>
    </lineage>
</organism>
<gene>
    <name evidence="2" type="ORF">L0M14_00945</name>
</gene>
<dbReference type="InterPro" id="IPR009078">
    <property type="entry name" value="Ferritin-like_SF"/>
</dbReference>
<proteinExistence type="predicted"/>
<evidence type="ECO:0000313" key="3">
    <source>
        <dbReference type="Proteomes" id="UP001649230"/>
    </source>
</evidence>
<evidence type="ECO:0000259" key="1">
    <source>
        <dbReference type="Pfam" id="PF02915"/>
    </source>
</evidence>
<dbReference type="EMBL" id="CP090978">
    <property type="protein sequence ID" value="UJF33864.1"/>
    <property type="molecule type" value="Genomic_DNA"/>
</dbReference>
<dbReference type="CDD" id="cd00657">
    <property type="entry name" value="Ferritin_like"/>
    <property type="match status" value="1"/>
</dbReference>
<dbReference type="Proteomes" id="UP001649230">
    <property type="component" value="Chromosome"/>
</dbReference>
<feature type="domain" description="Rubrerythrin diiron-binding" evidence="1">
    <location>
        <begin position="31"/>
        <end position="150"/>
    </location>
</feature>
<name>A0ABY3SKW1_9BACL</name>
<dbReference type="SUPFAM" id="SSF47240">
    <property type="entry name" value="Ferritin-like"/>
    <property type="match status" value="1"/>
</dbReference>
<dbReference type="Pfam" id="PF02915">
    <property type="entry name" value="Rubrerythrin"/>
    <property type="match status" value="1"/>
</dbReference>
<evidence type="ECO:0000313" key="2">
    <source>
        <dbReference type="EMBL" id="UJF33864.1"/>
    </source>
</evidence>
<accession>A0ABY3SKW1</accession>
<dbReference type="InterPro" id="IPR003251">
    <property type="entry name" value="Rr_diiron-bd_dom"/>
</dbReference>
<dbReference type="Gene3D" id="1.20.1260.10">
    <property type="match status" value="1"/>
</dbReference>